<keyword evidence="5" id="KW-1185">Reference proteome</keyword>
<protein>
    <recommendedName>
        <fullName evidence="3">GDP-fucose pyrophosphorylase domain-containing protein</fullName>
    </recommendedName>
</protein>
<dbReference type="GO" id="GO:0000166">
    <property type="term" value="F:nucleotide binding"/>
    <property type="evidence" value="ECO:0007669"/>
    <property type="project" value="UniProtKB-KW"/>
</dbReference>
<keyword evidence="2" id="KW-0547">Nucleotide-binding</keyword>
<dbReference type="PANTHER" id="PTHR15045:SF1">
    <property type="entry name" value="FUCOSE-1-PHOSPHATE GUANYLYLTRANSFERASE"/>
    <property type="match status" value="1"/>
</dbReference>
<keyword evidence="1" id="KW-0808">Transferase</keyword>
<evidence type="ECO:0000256" key="1">
    <source>
        <dbReference type="ARBA" id="ARBA00022679"/>
    </source>
</evidence>
<name>A0AAD8ZP73_9TELE</name>
<evidence type="ECO:0000313" key="4">
    <source>
        <dbReference type="EMBL" id="KAK1801005.1"/>
    </source>
</evidence>
<dbReference type="EMBL" id="JAROKS010000009">
    <property type="protein sequence ID" value="KAK1801005.1"/>
    <property type="molecule type" value="Genomic_DNA"/>
</dbReference>
<evidence type="ECO:0000313" key="5">
    <source>
        <dbReference type="Proteomes" id="UP001239994"/>
    </source>
</evidence>
<dbReference type="InterPro" id="IPR012887">
    <property type="entry name" value="GDP_fucose_pyrophosphorylase"/>
</dbReference>
<evidence type="ECO:0000259" key="3">
    <source>
        <dbReference type="Pfam" id="PF07959"/>
    </source>
</evidence>
<comment type="caution">
    <text evidence="4">The sequence shown here is derived from an EMBL/GenBank/DDBJ whole genome shotgun (WGS) entry which is preliminary data.</text>
</comment>
<proteinExistence type="predicted"/>
<dbReference type="GO" id="GO:0042350">
    <property type="term" value="P:GDP-L-fucose biosynthetic process"/>
    <property type="evidence" value="ECO:0007669"/>
    <property type="project" value="UniProtKB-ARBA"/>
</dbReference>
<reference evidence="4" key="1">
    <citation type="submission" date="2023-03" db="EMBL/GenBank/DDBJ databases">
        <title>Electrophorus voltai genome.</title>
        <authorList>
            <person name="Bian C."/>
        </authorList>
    </citation>
    <scope>NUCLEOTIDE SEQUENCE</scope>
    <source>
        <strain evidence="4">CB-2022</strain>
        <tissue evidence="4">Muscle</tissue>
    </source>
</reference>
<dbReference type="PANTHER" id="PTHR15045">
    <property type="entry name" value="FUCOSE-1-PHOSPHATE GUANYLYLTRANSFERASE"/>
    <property type="match status" value="1"/>
</dbReference>
<gene>
    <name evidence="4" type="ORF">P4O66_004670</name>
</gene>
<organism evidence="4 5">
    <name type="scientific">Electrophorus voltai</name>
    <dbReference type="NCBI Taxonomy" id="2609070"/>
    <lineage>
        <taxon>Eukaryota</taxon>
        <taxon>Metazoa</taxon>
        <taxon>Chordata</taxon>
        <taxon>Craniata</taxon>
        <taxon>Vertebrata</taxon>
        <taxon>Euteleostomi</taxon>
        <taxon>Actinopterygii</taxon>
        <taxon>Neopterygii</taxon>
        <taxon>Teleostei</taxon>
        <taxon>Ostariophysi</taxon>
        <taxon>Gymnotiformes</taxon>
        <taxon>Gymnotoidei</taxon>
        <taxon>Gymnotidae</taxon>
        <taxon>Electrophorus</taxon>
    </lineage>
</organism>
<accession>A0AAD8ZP73</accession>
<dbReference type="AlphaFoldDB" id="A0AAD8ZP73"/>
<dbReference type="Proteomes" id="UP001239994">
    <property type="component" value="Unassembled WGS sequence"/>
</dbReference>
<evidence type="ECO:0000256" key="2">
    <source>
        <dbReference type="ARBA" id="ARBA00022741"/>
    </source>
</evidence>
<sequence length="551" mass="61250">MQILNALQPPSWSSDFNIKLLRVTNTTSCVEVESGEFWDLVVLTAVDEEQKRAYELQIRHKCDRKEIPLGIQYHVIADPPGRKIGEYPLLTGGLSQRLPNASALGKIFTALPMGEPLYQMLELKMAMYVDFPPHMKPGVLVTCADDIELYSTSESVMFRRPGFTALAHPSPVSIGTTHGVFVLEAARDSEIRDMEYRTCFQYLHKPSVQRMHKSGAVCRNADGDFVYTDSTYYVDYGTAVILLNLFRDIRPLTCEVDAYGDFLQALGPGATVEYTQNTANVTKKETSLMEIREKIFYCLRGMPLNVILLNESKFYHLGTTEEYLFHFTTDPCLRGKLGLLPAAFSVCPLQVSEEMAAPHCVMHSVLHHSASVSEGSVVEYSKLESAATVGTRSIVSGCWVEAGLSVPRETFMHSLSVRLGGGTGFVTVAFGVQDNLKRSVSSPADMKDLQLFGAALDHCASCWGLCAEDVRFSGDGSVCNLWDCCLFLVCEDLKCSFAKTLEMVWAVLGKGKVTLPKHTKRLSLREALQNKDLEQMLEFRKTLHEEILQAG</sequence>
<feature type="domain" description="GDP-fucose pyrophosphorylase" evidence="3">
    <location>
        <begin position="90"/>
        <end position="491"/>
    </location>
</feature>
<dbReference type="Pfam" id="PF07959">
    <property type="entry name" value="Fucose_pyrophosphorylase"/>
    <property type="match status" value="1"/>
</dbReference>
<dbReference type="GO" id="GO:0016772">
    <property type="term" value="F:transferase activity, transferring phosphorus-containing groups"/>
    <property type="evidence" value="ECO:0007669"/>
    <property type="project" value="InterPro"/>
</dbReference>